<accession>A0A6V7W1P4</accession>
<proteinExistence type="predicted"/>
<comment type="caution">
    <text evidence="2">The sequence shown here is derived from an EMBL/GenBank/DDBJ whole genome shotgun (WGS) entry which is preliminary data.</text>
</comment>
<protein>
    <submittedName>
        <fullName evidence="2">Uncharacterized protein</fullName>
    </submittedName>
</protein>
<dbReference type="EMBL" id="CAJEWN010000389">
    <property type="protein sequence ID" value="CAD2181060.1"/>
    <property type="molecule type" value="Genomic_DNA"/>
</dbReference>
<evidence type="ECO:0000256" key="1">
    <source>
        <dbReference type="SAM" id="SignalP"/>
    </source>
</evidence>
<feature type="signal peptide" evidence="1">
    <location>
        <begin position="1"/>
        <end position="19"/>
    </location>
</feature>
<feature type="chain" id="PRO_5028364074" evidence="1">
    <location>
        <begin position="20"/>
        <end position="80"/>
    </location>
</feature>
<gene>
    <name evidence="2" type="ORF">MENT_LOCUS33185</name>
</gene>
<dbReference type="Proteomes" id="UP000580250">
    <property type="component" value="Unassembled WGS sequence"/>
</dbReference>
<organism evidence="2 3">
    <name type="scientific">Meloidogyne enterolobii</name>
    <name type="common">Root-knot nematode worm</name>
    <name type="synonym">Meloidogyne mayaguensis</name>
    <dbReference type="NCBI Taxonomy" id="390850"/>
    <lineage>
        <taxon>Eukaryota</taxon>
        <taxon>Metazoa</taxon>
        <taxon>Ecdysozoa</taxon>
        <taxon>Nematoda</taxon>
        <taxon>Chromadorea</taxon>
        <taxon>Rhabditida</taxon>
        <taxon>Tylenchina</taxon>
        <taxon>Tylenchomorpha</taxon>
        <taxon>Tylenchoidea</taxon>
        <taxon>Meloidogynidae</taxon>
        <taxon>Meloidogyninae</taxon>
        <taxon>Meloidogyne</taxon>
    </lineage>
</organism>
<dbReference type="AlphaFoldDB" id="A0A6V7W1P4"/>
<name>A0A6V7W1P4_MELEN</name>
<evidence type="ECO:0000313" key="3">
    <source>
        <dbReference type="Proteomes" id="UP000580250"/>
    </source>
</evidence>
<evidence type="ECO:0000313" key="2">
    <source>
        <dbReference type="EMBL" id="CAD2181060.1"/>
    </source>
</evidence>
<sequence length="80" mass="8832">MYSPLIFLLIILTTKLISGQGPPPKNGIKIPENEENKEDDLENLGKKILNAAAKKLSTINTEDIEKKITKALGLESNEEN</sequence>
<reference evidence="2 3" key="1">
    <citation type="submission" date="2020-08" db="EMBL/GenBank/DDBJ databases">
        <authorList>
            <person name="Koutsovoulos G."/>
            <person name="Danchin GJ E."/>
        </authorList>
    </citation>
    <scope>NUCLEOTIDE SEQUENCE [LARGE SCALE GENOMIC DNA]</scope>
</reference>
<keyword evidence="1" id="KW-0732">Signal</keyword>